<dbReference type="GO" id="GO:0008236">
    <property type="term" value="F:serine-type peptidase activity"/>
    <property type="evidence" value="ECO:0007669"/>
    <property type="project" value="InterPro"/>
</dbReference>
<dbReference type="EC" id="3.4.14.5" evidence="3"/>
<name>A0A7W7ZY52_9ACTN</name>
<sequence length="631" mass="69226">MTFLSQLTRTERFTLGRPSSFTVSADGRTVFFLRDSSLWARAQGEERLVAGPGITAYTADDEGRILAFERDGQLCTADGALPSAEPVRAPRPDPAGERIAYVSAGALRVIGVDGDGDRAVAEPDGPKVTWGLPEYVAPDSIGRREGFWWAPDGQRLLVARVDTAPVQRWHLADPSDPSRPSRSFPYPAVGTANADVTLWIVDLDGTRIRVEADDEYLTAAGWDAHGPYAAVQSRDQRRVRLLAVDPATGRTEVLAEQRDDAWVTLVPGLPRRTGKGVWLTSADRDDTRTLLYGGRPVTPPGLNLLAVRSVDGESVLFTATDEPTETQLWSYHPDAGLEKLGPAGLDDTTRAGTTVIGARIRETGEEIVSHAEKPVLDLRMRLLKLGPRELRAALFLPSWHRAEDGPLPVLVDPYGGPAMRKVTAEPFWASYVSQWFAEQGYAVLAVDGRGTPGRGPAWERAIYLDIAQPVLDDQVEGLHEAAKLEPALDLSRVAIRGWSFGGFLSLVAVLRRPDVFHAAIAGAPVTDQRMYDTHWRERHLGQVDEHPDAYDRCSPLREAERLTRPLLLIHGLADDNVVAAHTLRFSAALLEAGRPHEVLPLTRAGHRPTAEFLLAHQLDFLRRALPAEGFR</sequence>
<dbReference type="PANTHER" id="PTHR11731">
    <property type="entry name" value="PROTEASE FAMILY S9B,C DIPEPTIDYL-PEPTIDASE IV-RELATED"/>
    <property type="match status" value="1"/>
</dbReference>
<dbReference type="Gene3D" id="3.40.50.1820">
    <property type="entry name" value="alpha/beta hydrolase"/>
    <property type="match status" value="1"/>
</dbReference>
<dbReference type="EMBL" id="JACHIN010000001">
    <property type="protein sequence ID" value="MBB5075958.1"/>
    <property type="molecule type" value="Genomic_DNA"/>
</dbReference>
<dbReference type="Proteomes" id="UP000568380">
    <property type="component" value="Unassembled WGS sequence"/>
</dbReference>
<dbReference type="GO" id="GO:0006508">
    <property type="term" value="P:proteolysis"/>
    <property type="evidence" value="ECO:0007669"/>
    <property type="project" value="InterPro"/>
</dbReference>
<evidence type="ECO:0000313" key="3">
    <source>
        <dbReference type="EMBL" id="MBB5075958.1"/>
    </source>
</evidence>
<feature type="domain" description="Peptidase S9 prolyl oligopeptidase catalytic" evidence="1">
    <location>
        <begin position="430"/>
        <end position="623"/>
    </location>
</feature>
<evidence type="ECO:0000259" key="1">
    <source>
        <dbReference type="Pfam" id="PF00326"/>
    </source>
</evidence>
<dbReference type="GO" id="GO:0008239">
    <property type="term" value="F:dipeptidyl-peptidase activity"/>
    <property type="evidence" value="ECO:0007669"/>
    <property type="project" value="UniProtKB-EC"/>
</dbReference>
<organism evidence="3 4">
    <name type="scientific">Nonomuraea endophytica</name>
    <dbReference type="NCBI Taxonomy" id="714136"/>
    <lineage>
        <taxon>Bacteria</taxon>
        <taxon>Bacillati</taxon>
        <taxon>Actinomycetota</taxon>
        <taxon>Actinomycetes</taxon>
        <taxon>Streptosporangiales</taxon>
        <taxon>Streptosporangiaceae</taxon>
        <taxon>Nonomuraea</taxon>
    </lineage>
</organism>
<dbReference type="SUPFAM" id="SSF82171">
    <property type="entry name" value="DPP6 N-terminal domain-like"/>
    <property type="match status" value="1"/>
</dbReference>
<feature type="domain" description="Dipeptidylpeptidase IV N-terminal" evidence="2">
    <location>
        <begin position="87"/>
        <end position="292"/>
    </location>
</feature>
<dbReference type="InterPro" id="IPR050278">
    <property type="entry name" value="Serine_Prot_S9B/DPPIV"/>
</dbReference>
<dbReference type="SUPFAM" id="SSF53474">
    <property type="entry name" value="alpha/beta-Hydrolases"/>
    <property type="match status" value="1"/>
</dbReference>
<proteinExistence type="predicted"/>
<dbReference type="RefSeq" id="WP_184959078.1">
    <property type="nucleotide sequence ID" value="NZ_JACHIN010000001.1"/>
</dbReference>
<keyword evidence="3" id="KW-0378">Hydrolase</keyword>
<dbReference type="Pfam" id="PF00930">
    <property type="entry name" value="DPPIV_N"/>
    <property type="match status" value="1"/>
</dbReference>
<dbReference type="InterPro" id="IPR002469">
    <property type="entry name" value="Peptidase_S9B_N"/>
</dbReference>
<dbReference type="Gene3D" id="2.140.10.30">
    <property type="entry name" value="Dipeptidylpeptidase IV, N-terminal domain"/>
    <property type="match status" value="1"/>
</dbReference>
<dbReference type="AlphaFoldDB" id="A0A7W7ZY52"/>
<dbReference type="PANTHER" id="PTHR11731:SF193">
    <property type="entry name" value="DIPEPTIDYL PEPTIDASE 9"/>
    <property type="match status" value="1"/>
</dbReference>
<evidence type="ECO:0000313" key="4">
    <source>
        <dbReference type="Proteomes" id="UP000568380"/>
    </source>
</evidence>
<protein>
    <submittedName>
        <fullName evidence="3">Dipeptidyl-peptidase-4</fullName>
        <ecNumber evidence="3">3.4.14.5</ecNumber>
    </submittedName>
</protein>
<dbReference type="Pfam" id="PF00326">
    <property type="entry name" value="Peptidase_S9"/>
    <property type="match status" value="1"/>
</dbReference>
<keyword evidence="4" id="KW-1185">Reference proteome</keyword>
<reference evidence="3 4" key="1">
    <citation type="submission" date="2020-08" db="EMBL/GenBank/DDBJ databases">
        <title>Genomic Encyclopedia of Type Strains, Phase IV (KMG-IV): sequencing the most valuable type-strain genomes for metagenomic binning, comparative biology and taxonomic classification.</title>
        <authorList>
            <person name="Goeker M."/>
        </authorList>
    </citation>
    <scope>NUCLEOTIDE SEQUENCE [LARGE SCALE GENOMIC DNA]</scope>
    <source>
        <strain evidence="3 4">DSM 45385</strain>
    </source>
</reference>
<evidence type="ECO:0000259" key="2">
    <source>
        <dbReference type="Pfam" id="PF00930"/>
    </source>
</evidence>
<dbReference type="InterPro" id="IPR029058">
    <property type="entry name" value="AB_hydrolase_fold"/>
</dbReference>
<comment type="caution">
    <text evidence="3">The sequence shown here is derived from an EMBL/GenBank/DDBJ whole genome shotgun (WGS) entry which is preliminary data.</text>
</comment>
<accession>A0A7W7ZY52</accession>
<gene>
    <name evidence="3" type="ORF">HNR40_001404</name>
</gene>
<dbReference type="InterPro" id="IPR001375">
    <property type="entry name" value="Peptidase_S9_cat"/>
</dbReference>